<name>A0ABQ5C7Z9_9ASTR</name>
<comment type="caution">
    <text evidence="2">The sequence shown here is derived from an EMBL/GenBank/DDBJ whole genome shotgun (WGS) entry which is preliminary data.</text>
</comment>
<proteinExistence type="predicted"/>
<feature type="transmembrane region" description="Helical" evidence="1">
    <location>
        <begin position="269"/>
        <end position="289"/>
    </location>
</feature>
<gene>
    <name evidence="2" type="ORF">Tco_0893148</name>
</gene>
<organism evidence="2 3">
    <name type="scientific">Tanacetum coccineum</name>
    <dbReference type="NCBI Taxonomy" id="301880"/>
    <lineage>
        <taxon>Eukaryota</taxon>
        <taxon>Viridiplantae</taxon>
        <taxon>Streptophyta</taxon>
        <taxon>Embryophyta</taxon>
        <taxon>Tracheophyta</taxon>
        <taxon>Spermatophyta</taxon>
        <taxon>Magnoliopsida</taxon>
        <taxon>eudicotyledons</taxon>
        <taxon>Gunneridae</taxon>
        <taxon>Pentapetalae</taxon>
        <taxon>asterids</taxon>
        <taxon>campanulids</taxon>
        <taxon>Asterales</taxon>
        <taxon>Asteraceae</taxon>
        <taxon>Asteroideae</taxon>
        <taxon>Anthemideae</taxon>
        <taxon>Anthemidinae</taxon>
        <taxon>Tanacetum</taxon>
    </lineage>
</organism>
<keyword evidence="3" id="KW-1185">Reference proteome</keyword>
<evidence type="ECO:0000256" key="1">
    <source>
        <dbReference type="SAM" id="Phobius"/>
    </source>
</evidence>
<sequence length="335" mass="39408">MDDPNITMEEYIRLKEEKAQKHRKVFNWETAKYGKIWYDEDIHDLRSVESEFPAIAFNDEVSSEKTLCCEPTVSSLNDEIDFRVSFDDSDDEDYTVIFDKNSFSYKKISTNDLKTDSENDNEKVMLSLPSHEPAISCFDDLDFFKDFENEFPAIVYNDAQTSKLDLLTESILSPQHIDEFDLNDEISLFEYDEEEQNVLYFNDLFPFNIIHPDDLKSEKDNDDNEIDIIQSSGGNEITQGSNILSESSHDKITKTFRTRSFVMNLKVNIVIWTYYVNGMLFYLIMNLYVPFGIPFDPKRYYKDGDCALMLRRPRYIFFTLLNLKENWSPRTDTAY</sequence>
<dbReference type="EMBL" id="BQNB010014037">
    <property type="protein sequence ID" value="GJT23211.1"/>
    <property type="molecule type" value="Genomic_DNA"/>
</dbReference>
<reference evidence="2" key="2">
    <citation type="submission" date="2022-01" db="EMBL/GenBank/DDBJ databases">
        <authorList>
            <person name="Yamashiro T."/>
            <person name="Shiraishi A."/>
            <person name="Satake H."/>
            <person name="Nakayama K."/>
        </authorList>
    </citation>
    <scope>NUCLEOTIDE SEQUENCE</scope>
</reference>
<dbReference type="Proteomes" id="UP001151760">
    <property type="component" value="Unassembled WGS sequence"/>
</dbReference>
<accession>A0ABQ5C7Z9</accession>
<evidence type="ECO:0000313" key="2">
    <source>
        <dbReference type="EMBL" id="GJT23211.1"/>
    </source>
</evidence>
<protein>
    <submittedName>
        <fullName evidence="2">Uncharacterized protein</fullName>
    </submittedName>
</protein>
<evidence type="ECO:0000313" key="3">
    <source>
        <dbReference type="Proteomes" id="UP001151760"/>
    </source>
</evidence>
<keyword evidence="1" id="KW-1133">Transmembrane helix</keyword>
<keyword evidence="1" id="KW-0472">Membrane</keyword>
<keyword evidence="1" id="KW-0812">Transmembrane</keyword>
<reference evidence="2" key="1">
    <citation type="journal article" date="2022" name="Int. J. Mol. Sci.">
        <title>Draft Genome of Tanacetum Coccineum: Genomic Comparison of Closely Related Tanacetum-Family Plants.</title>
        <authorList>
            <person name="Yamashiro T."/>
            <person name="Shiraishi A."/>
            <person name="Nakayama K."/>
            <person name="Satake H."/>
        </authorList>
    </citation>
    <scope>NUCLEOTIDE SEQUENCE</scope>
</reference>